<feature type="domain" description="Bacterial transcriptional activator" evidence="1">
    <location>
        <begin position="136"/>
        <end position="282"/>
    </location>
</feature>
<organism evidence="2 3">
    <name type="scientific">Dictyobacter formicarum</name>
    <dbReference type="NCBI Taxonomy" id="2778368"/>
    <lineage>
        <taxon>Bacteria</taxon>
        <taxon>Bacillati</taxon>
        <taxon>Chloroflexota</taxon>
        <taxon>Ktedonobacteria</taxon>
        <taxon>Ktedonobacterales</taxon>
        <taxon>Dictyobacteraceae</taxon>
        <taxon>Dictyobacter</taxon>
    </lineage>
</organism>
<accession>A0ABQ3V958</accession>
<proteinExistence type="predicted"/>
<keyword evidence="3" id="KW-1185">Reference proteome</keyword>
<dbReference type="Gene3D" id="1.25.40.10">
    <property type="entry name" value="Tetratricopeptide repeat domain"/>
    <property type="match status" value="1"/>
</dbReference>
<dbReference type="EMBL" id="BNJJ01000001">
    <property type="protein sequence ID" value="GHO82363.1"/>
    <property type="molecule type" value="Genomic_DNA"/>
</dbReference>
<dbReference type="Pfam" id="PF03704">
    <property type="entry name" value="BTAD"/>
    <property type="match status" value="1"/>
</dbReference>
<dbReference type="InterPro" id="IPR005158">
    <property type="entry name" value="BTAD"/>
</dbReference>
<name>A0ABQ3V958_9CHLR</name>
<reference evidence="2 3" key="1">
    <citation type="journal article" date="2021" name="Int. J. Syst. Evol. Microbiol.">
        <title>Reticulibacter mediterranei gen. nov., sp. nov., within the new family Reticulibacteraceae fam. nov., and Ktedonospora formicarum gen. nov., sp. nov., Ktedonobacter robiniae sp. nov., Dictyobacter formicarum sp. nov. and Dictyobacter arantiisoli sp. nov., belonging to the class Ktedonobacteria.</title>
        <authorList>
            <person name="Yabe S."/>
            <person name="Zheng Y."/>
            <person name="Wang C.M."/>
            <person name="Sakai Y."/>
            <person name="Abe K."/>
            <person name="Yokota A."/>
            <person name="Donadio S."/>
            <person name="Cavaletti L."/>
            <person name="Monciardini P."/>
        </authorList>
    </citation>
    <scope>NUCLEOTIDE SEQUENCE [LARGE SCALE GENOMIC DNA]</scope>
    <source>
        <strain evidence="2 3">SOSP1-9</strain>
    </source>
</reference>
<dbReference type="InterPro" id="IPR036388">
    <property type="entry name" value="WH-like_DNA-bd_sf"/>
</dbReference>
<dbReference type="PANTHER" id="PTHR35807:SF2">
    <property type="entry name" value="TRANSCRIPTIONAL ACTIVATOR DOMAIN"/>
    <property type="match status" value="1"/>
</dbReference>
<dbReference type="InterPro" id="IPR011990">
    <property type="entry name" value="TPR-like_helical_dom_sf"/>
</dbReference>
<dbReference type="SMART" id="SM01043">
    <property type="entry name" value="BTAD"/>
    <property type="match status" value="1"/>
</dbReference>
<dbReference type="SUPFAM" id="SSF48452">
    <property type="entry name" value="TPR-like"/>
    <property type="match status" value="1"/>
</dbReference>
<dbReference type="PANTHER" id="PTHR35807">
    <property type="entry name" value="TRANSCRIPTIONAL REGULATOR REDD-RELATED"/>
    <property type="match status" value="1"/>
</dbReference>
<dbReference type="Proteomes" id="UP000635565">
    <property type="component" value="Unassembled WGS sequence"/>
</dbReference>
<evidence type="ECO:0000259" key="1">
    <source>
        <dbReference type="SMART" id="SM01043"/>
    </source>
</evidence>
<gene>
    <name evidence="2" type="ORF">KSZ_03690</name>
</gene>
<protein>
    <recommendedName>
        <fullName evidence="1">Bacterial transcriptional activator domain-containing protein</fullName>
    </recommendedName>
</protein>
<dbReference type="RefSeq" id="WP_201360049.1">
    <property type="nucleotide sequence ID" value="NZ_BNJJ01000001.1"/>
</dbReference>
<sequence length="380" mass="43412">MGDVQYERYERNVLGSPLVRIWLCGACTVEWMDPVTGEALSKADLSGRGRDHAAALSLLKLLLCQPQRRAHRDWIMEQFWPENGRNAAAHRLENIFSVLRKMVCHPVTGESLLRSFRAGKENGMIYQLAEAPQLWLDVDALIWNVEQAARMERFGDDAQPFWERAYALGKRGVFLPDDRYVDWAVQRRNEVEGYYRQTVHALAHLFLSRYGTAGASEALLLLRTYWQQHPKDEDALRLLMQILIQQDRYQEALGYYDQLCSILQEDGVLPDERTKDSAEYCKVKQIQYGSVDYPISGKQCQQQILSSSFTRAVQDNLEIPHVLDGAFPLNTSRRTMLQNFIGWMGATALSPMVSVDVNALCSFNPSELRGATKSLVEVLY</sequence>
<dbReference type="Gene3D" id="1.10.10.10">
    <property type="entry name" value="Winged helix-like DNA-binding domain superfamily/Winged helix DNA-binding domain"/>
    <property type="match status" value="1"/>
</dbReference>
<dbReference type="InterPro" id="IPR051677">
    <property type="entry name" value="AfsR-DnrI-RedD_regulator"/>
</dbReference>
<evidence type="ECO:0000313" key="3">
    <source>
        <dbReference type="Proteomes" id="UP000635565"/>
    </source>
</evidence>
<comment type="caution">
    <text evidence="2">The sequence shown here is derived from an EMBL/GenBank/DDBJ whole genome shotgun (WGS) entry which is preliminary data.</text>
</comment>
<evidence type="ECO:0000313" key="2">
    <source>
        <dbReference type="EMBL" id="GHO82363.1"/>
    </source>
</evidence>